<feature type="region of interest" description="Disordered" evidence="1">
    <location>
        <begin position="1"/>
        <end position="97"/>
    </location>
</feature>
<comment type="caution">
    <text evidence="2">The sequence shown here is derived from an EMBL/GenBank/DDBJ whole genome shotgun (WGS) entry which is preliminary data.</text>
</comment>
<organism evidence="2 3">
    <name type="scientific">Polyrhizophydium stewartii</name>
    <dbReference type="NCBI Taxonomy" id="2732419"/>
    <lineage>
        <taxon>Eukaryota</taxon>
        <taxon>Fungi</taxon>
        <taxon>Fungi incertae sedis</taxon>
        <taxon>Chytridiomycota</taxon>
        <taxon>Chytridiomycota incertae sedis</taxon>
        <taxon>Chytridiomycetes</taxon>
        <taxon>Rhizophydiales</taxon>
        <taxon>Rhizophydiales incertae sedis</taxon>
        <taxon>Polyrhizophydium</taxon>
    </lineage>
</organism>
<dbReference type="Proteomes" id="UP001527925">
    <property type="component" value="Unassembled WGS sequence"/>
</dbReference>
<dbReference type="EMBL" id="JADGIZ020000002">
    <property type="protein sequence ID" value="KAL2919683.1"/>
    <property type="molecule type" value="Genomic_DNA"/>
</dbReference>
<reference evidence="2 3" key="1">
    <citation type="submission" date="2023-09" db="EMBL/GenBank/DDBJ databases">
        <title>Pangenome analysis of Batrachochytrium dendrobatidis and related Chytrids.</title>
        <authorList>
            <person name="Yacoub M.N."/>
            <person name="Stajich J.E."/>
            <person name="James T.Y."/>
        </authorList>
    </citation>
    <scope>NUCLEOTIDE SEQUENCE [LARGE SCALE GENOMIC DNA]</scope>
    <source>
        <strain evidence="2 3">JEL0888</strain>
    </source>
</reference>
<gene>
    <name evidence="2" type="ORF">HK105_200597</name>
</gene>
<evidence type="ECO:0000313" key="3">
    <source>
        <dbReference type="Proteomes" id="UP001527925"/>
    </source>
</evidence>
<evidence type="ECO:0000313" key="2">
    <source>
        <dbReference type="EMBL" id="KAL2919683.1"/>
    </source>
</evidence>
<feature type="compositionally biased region" description="Low complexity" evidence="1">
    <location>
        <begin position="76"/>
        <end position="90"/>
    </location>
</feature>
<sequence length="200" mass="21695">MAADSPDAQDPTYENAVHLSSPDHSIPSMDLPSHPRAVLDDAPQMRHQLPLSPPPPPPPSLPPPPWPQPPQSAERANASHTAATPTSAATKRISTAPTSHTTVVLAPAPKASLVTHCNSQSLDASVATLFGHLADTYRLYLTQTLAEVRMRVTAVTNDRPHADIVERAVRQRIERTHTFAAKIQRLQAACEREFGLLSER</sequence>
<name>A0ABR4NJL1_9FUNG</name>
<evidence type="ECO:0000256" key="1">
    <source>
        <dbReference type="SAM" id="MobiDB-lite"/>
    </source>
</evidence>
<proteinExistence type="predicted"/>
<feature type="compositionally biased region" description="Pro residues" evidence="1">
    <location>
        <begin position="51"/>
        <end position="70"/>
    </location>
</feature>
<keyword evidence="3" id="KW-1185">Reference proteome</keyword>
<protein>
    <submittedName>
        <fullName evidence="2">Uncharacterized protein</fullName>
    </submittedName>
</protein>
<accession>A0ABR4NJL1</accession>